<proteinExistence type="predicted"/>
<reference evidence="1 2" key="1">
    <citation type="journal article" date="2022" name="Genome Biol. Evol.">
        <title>The Spruce Budworm Genome: Reconstructing the Evolutionary History of Antifreeze Proteins.</title>
        <authorList>
            <person name="Beliveau C."/>
            <person name="Gagne P."/>
            <person name="Picq S."/>
            <person name="Vernygora O."/>
            <person name="Keeling C.I."/>
            <person name="Pinkney K."/>
            <person name="Doucet D."/>
            <person name="Wen F."/>
            <person name="Johnston J.S."/>
            <person name="Maaroufi H."/>
            <person name="Boyle B."/>
            <person name="Laroche J."/>
            <person name="Dewar K."/>
            <person name="Juretic N."/>
            <person name="Blackburn G."/>
            <person name="Nisole A."/>
            <person name="Brunet B."/>
            <person name="Brandao M."/>
            <person name="Lumley L."/>
            <person name="Duan J."/>
            <person name="Quan G."/>
            <person name="Lucarotti C.J."/>
            <person name="Roe A.D."/>
            <person name="Sperling F.A.H."/>
            <person name="Levesque R.C."/>
            <person name="Cusson M."/>
        </authorList>
    </citation>
    <scope>NUCLEOTIDE SEQUENCE [LARGE SCALE GENOMIC DNA]</scope>
    <source>
        <strain evidence="1">Glfc:IPQL:Cfum</strain>
    </source>
</reference>
<evidence type="ECO:0000313" key="1">
    <source>
        <dbReference type="EMBL" id="KAI8440795.1"/>
    </source>
</evidence>
<accession>A0ACC0KWZ4</accession>
<keyword evidence="2" id="KW-1185">Reference proteome</keyword>
<protein>
    <submittedName>
        <fullName evidence="1">Uncharacterized protein</fullName>
    </submittedName>
</protein>
<dbReference type="EMBL" id="CM046115">
    <property type="protein sequence ID" value="KAI8440795.1"/>
    <property type="molecule type" value="Genomic_DNA"/>
</dbReference>
<evidence type="ECO:0000313" key="2">
    <source>
        <dbReference type="Proteomes" id="UP001064048"/>
    </source>
</evidence>
<organism evidence="1 2">
    <name type="scientific">Choristoneura fumiferana</name>
    <name type="common">Spruce budworm moth</name>
    <name type="synonym">Archips fumiferana</name>
    <dbReference type="NCBI Taxonomy" id="7141"/>
    <lineage>
        <taxon>Eukaryota</taxon>
        <taxon>Metazoa</taxon>
        <taxon>Ecdysozoa</taxon>
        <taxon>Arthropoda</taxon>
        <taxon>Hexapoda</taxon>
        <taxon>Insecta</taxon>
        <taxon>Pterygota</taxon>
        <taxon>Neoptera</taxon>
        <taxon>Endopterygota</taxon>
        <taxon>Lepidoptera</taxon>
        <taxon>Glossata</taxon>
        <taxon>Ditrysia</taxon>
        <taxon>Tortricoidea</taxon>
        <taxon>Tortricidae</taxon>
        <taxon>Tortricinae</taxon>
        <taxon>Choristoneura</taxon>
    </lineage>
</organism>
<sequence>MESYKNGAMSRNREYEWIKTGCESLRLTLWIGANKQAGHLILFTFQLCNRTRAVGTRANATKGGATCSRSTLVSNVKSGHMTISDKAENKISFQDQDHSCKKPSCRCCSARRLDATFLGRGKSKITFKMGSRDQIYRCKRATSDCMWGHSKNCIKSSLLSSGRGEFVTSFNIQTKPESGARKRKGEAPRMEKPVTHVGGGLSSGVILQRFPELNWDDTPFHEGIEWFVPFYARIKQAAHKREMTMLAYELRPTWTVVLSATRMGTVDGEVGAAFYVSVLTDVDANRHYCACLCFNETVAITPTKPADETASKRSNWKG</sequence>
<comment type="caution">
    <text evidence="1">The sequence shown here is derived from an EMBL/GenBank/DDBJ whole genome shotgun (WGS) entry which is preliminary data.</text>
</comment>
<dbReference type="Proteomes" id="UP001064048">
    <property type="component" value="Chromosome 15"/>
</dbReference>
<name>A0ACC0KWZ4_CHOFU</name>
<gene>
    <name evidence="1" type="ORF">MSG28_009120</name>
</gene>